<evidence type="ECO:0008006" key="8">
    <source>
        <dbReference type="Google" id="ProtNLM"/>
    </source>
</evidence>
<dbReference type="SMART" id="SM00320">
    <property type="entry name" value="WD40"/>
    <property type="match status" value="3"/>
</dbReference>
<dbReference type="InterPro" id="IPR015943">
    <property type="entry name" value="WD40/YVTN_repeat-like_dom_sf"/>
</dbReference>
<dbReference type="PANTHER" id="PTHR11227">
    <property type="entry name" value="WD-REPEAT PROTEIN INTERACTING WITH PHOSPHOINOSIDES WIPI -RELATED"/>
    <property type="match status" value="1"/>
</dbReference>
<dbReference type="Pfam" id="PF21032">
    <property type="entry name" value="PROPPIN"/>
    <property type="match status" value="1"/>
</dbReference>
<dbReference type="EMBL" id="JAAQHG020000027">
    <property type="protein sequence ID" value="KAL1584248.1"/>
    <property type="molecule type" value="Genomic_DNA"/>
</dbReference>
<dbReference type="InterPro" id="IPR048720">
    <property type="entry name" value="PROPPIN"/>
</dbReference>
<dbReference type="GO" id="GO:0005774">
    <property type="term" value="C:vacuolar membrane"/>
    <property type="evidence" value="ECO:0007669"/>
    <property type="project" value="UniProtKB-SubCell"/>
</dbReference>
<organism evidence="6 7">
    <name type="scientific">Cladosporium halotolerans</name>
    <dbReference type="NCBI Taxonomy" id="1052096"/>
    <lineage>
        <taxon>Eukaryota</taxon>
        <taxon>Fungi</taxon>
        <taxon>Dikarya</taxon>
        <taxon>Ascomycota</taxon>
        <taxon>Pezizomycotina</taxon>
        <taxon>Dothideomycetes</taxon>
        <taxon>Dothideomycetidae</taxon>
        <taxon>Cladosporiales</taxon>
        <taxon>Cladosporiaceae</taxon>
        <taxon>Cladosporium</taxon>
    </lineage>
</organism>
<comment type="caution">
    <text evidence="6">The sequence shown here is derived from an EMBL/GenBank/DDBJ whole genome shotgun (WGS) entry which is preliminary data.</text>
</comment>
<protein>
    <recommendedName>
        <fullName evidence="8">WD40 repeat-like protein</fullName>
    </recommendedName>
</protein>
<feature type="region of interest" description="Disordered" evidence="5">
    <location>
        <begin position="290"/>
        <end position="320"/>
    </location>
</feature>
<evidence type="ECO:0000256" key="1">
    <source>
        <dbReference type="ARBA" id="ARBA00004148"/>
    </source>
</evidence>
<gene>
    <name evidence="6" type="ORF">WHR41_06708</name>
</gene>
<proteinExistence type="inferred from homology"/>
<feature type="compositionally biased region" description="Low complexity" evidence="5">
    <location>
        <begin position="294"/>
        <end position="310"/>
    </location>
</feature>
<evidence type="ECO:0000313" key="6">
    <source>
        <dbReference type="EMBL" id="KAL1584248.1"/>
    </source>
</evidence>
<dbReference type="AlphaFoldDB" id="A0AB34KHM7"/>
<evidence type="ECO:0000256" key="4">
    <source>
        <dbReference type="ARBA" id="ARBA00025740"/>
    </source>
</evidence>
<evidence type="ECO:0000256" key="2">
    <source>
        <dbReference type="ARBA" id="ARBA00022574"/>
    </source>
</evidence>
<dbReference type="InterPro" id="IPR001680">
    <property type="entry name" value="WD40_rpt"/>
</dbReference>
<evidence type="ECO:0000313" key="7">
    <source>
        <dbReference type="Proteomes" id="UP000803884"/>
    </source>
</evidence>
<accession>A0AB34KHM7</accession>
<dbReference type="Proteomes" id="UP000803884">
    <property type="component" value="Unassembled WGS sequence"/>
</dbReference>
<name>A0AB34KHM7_9PEZI</name>
<comment type="similarity">
    <text evidence="4">Belongs to the WD repeat PROPPIN family.</text>
</comment>
<keyword evidence="3" id="KW-0677">Repeat</keyword>
<sequence>MNTRQPIQSSDDAVVLGVSFSATRNRFIAALSEGCRVFRIDNCLPTYQPPLSEIDGKGKAPATLTDGGVGIAAVLDDRYLAVVGGGKAPFASPNVLSFWDAALGRQLNTINFHERVLGVRLASSFAVIILAERTLLYEYQELNTQQPTPPVSPSDEIDESGLTERGLNKVRNLYPTAVNTFAIGCLNDHLLVLPAQSPGQVQVIPLPTGSKRVFRAHSSALRAIAISEDGSVLATASGKGTILRAFDATTLDQIGEFRRGVDSSIITGLAISPENRWLACTSDKGTLHIFDMKPGNTANPEPATPTTSEPRSTHRKSQSYADHRLSAGALDHASLSSALSGRSSPHSASANTHQGGSVQEYYGLRPPPASASPGGPQPPVSALQAFKSSSLAPRVLKDVRSVASAPIYMGSDPPHWQGGPSHSWTVAPTGHRKRVGIPVPPLPADPAGRPPKGVLAFAPKARAKAREHGVSGIRNDDEGAVVYVIGGGCDPRWEMFELLPAGGGGWTLFNRGHRKYMTRQFVD</sequence>
<dbReference type="GeneID" id="96008151"/>
<dbReference type="SUPFAM" id="SSF50978">
    <property type="entry name" value="WD40 repeat-like"/>
    <property type="match status" value="1"/>
</dbReference>
<comment type="subcellular location">
    <subcellularLocation>
        <location evidence="1">Vacuole membrane</location>
        <topology evidence="1">Peripheral membrane protein</topology>
    </subcellularLocation>
</comment>
<reference evidence="6 7" key="1">
    <citation type="journal article" date="2020" name="Microbiol. Resour. Announc.">
        <title>Draft Genome Sequence of a Cladosporium Species Isolated from the Mesophotic Ascidian Didemnum maculosum.</title>
        <authorList>
            <person name="Gioti A."/>
            <person name="Siaperas R."/>
            <person name="Nikolaivits E."/>
            <person name="Le Goff G."/>
            <person name="Ouazzani J."/>
            <person name="Kotoulas G."/>
            <person name="Topakas E."/>
        </authorList>
    </citation>
    <scope>NUCLEOTIDE SEQUENCE [LARGE SCALE GENOMIC DNA]</scope>
    <source>
        <strain evidence="6 7">TM138-S3</strain>
    </source>
</reference>
<dbReference type="InterPro" id="IPR036322">
    <property type="entry name" value="WD40_repeat_dom_sf"/>
</dbReference>
<dbReference type="RefSeq" id="XP_069227354.1">
    <property type="nucleotide sequence ID" value="XM_069375313.1"/>
</dbReference>
<feature type="compositionally biased region" description="Low complexity" evidence="5">
    <location>
        <begin position="335"/>
        <end position="350"/>
    </location>
</feature>
<feature type="region of interest" description="Disordered" evidence="5">
    <location>
        <begin position="335"/>
        <end position="382"/>
    </location>
</feature>
<dbReference type="Gene3D" id="2.130.10.10">
    <property type="entry name" value="YVTN repeat-like/Quinoprotein amine dehydrogenase"/>
    <property type="match status" value="1"/>
</dbReference>
<feature type="compositionally biased region" description="Pro residues" evidence="5">
    <location>
        <begin position="365"/>
        <end position="379"/>
    </location>
</feature>
<evidence type="ECO:0000256" key="5">
    <source>
        <dbReference type="SAM" id="MobiDB-lite"/>
    </source>
</evidence>
<evidence type="ECO:0000256" key="3">
    <source>
        <dbReference type="ARBA" id="ARBA00022737"/>
    </source>
</evidence>
<keyword evidence="7" id="KW-1185">Reference proteome</keyword>
<keyword evidence="2" id="KW-0853">WD repeat</keyword>